<reference evidence="1 3" key="1">
    <citation type="submission" date="2008-03" db="EMBL/GenBank/DDBJ databases">
        <title>Annotation of Ixodes scapularis.</title>
        <authorList>
            <consortium name="Ixodes scapularis Genome Project Consortium"/>
            <person name="Caler E."/>
            <person name="Hannick L.I."/>
            <person name="Bidwell S."/>
            <person name="Joardar V."/>
            <person name="Thiagarajan M."/>
            <person name="Amedeo P."/>
            <person name="Galinsky K.J."/>
            <person name="Schobel S."/>
            <person name="Inman J."/>
            <person name="Hostetler J."/>
            <person name="Miller J."/>
            <person name="Hammond M."/>
            <person name="Megy K."/>
            <person name="Lawson D."/>
            <person name="Kodira C."/>
            <person name="Sutton G."/>
            <person name="Meyer J."/>
            <person name="Hill C.A."/>
            <person name="Birren B."/>
            <person name="Nene V."/>
            <person name="Collins F."/>
            <person name="Alarcon-Chaidez F."/>
            <person name="Wikel S."/>
            <person name="Strausberg R."/>
        </authorList>
    </citation>
    <scope>NUCLEOTIDE SEQUENCE [LARGE SCALE GENOMIC DNA]</scope>
    <source>
        <strain evidence="3">Wikel</strain>
        <strain evidence="1">Wikel colony</strain>
    </source>
</reference>
<keyword evidence="3" id="KW-1185">Reference proteome</keyword>
<organism>
    <name type="scientific">Ixodes scapularis</name>
    <name type="common">Black-legged tick</name>
    <name type="synonym">Deer tick</name>
    <dbReference type="NCBI Taxonomy" id="6945"/>
    <lineage>
        <taxon>Eukaryota</taxon>
        <taxon>Metazoa</taxon>
        <taxon>Ecdysozoa</taxon>
        <taxon>Arthropoda</taxon>
        <taxon>Chelicerata</taxon>
        <taxon>Arachnida</taxon>
        <taxon>Acari</taxon>
        <taxon>Parasitiformes</taxon>
        <taxon>Ixodida</taxon>
        <taxon>Ixodoidea</taxon>
        <taxon>Ixodidae</taxon>
        <taxon>Ixodinae</taxon>
        <taxon>Ixodes</taxon>
    </lineage>
</organism>
<dbReference type="InParanoid" id="B7PGY2"/>
<proteinExistence type="predicted"/>
<evidence type="ECO:0000313" key="3">
    <source>
        <dbReference type="Proteomes" id="UP000001555"/>
    </source>
</evidence>
<dbReference type="VEuPathDB" id="VectorBase:ISCI003908"/>
<evidence type="ECO:0000313" key="2">
    <source>
        <dbReference type="EnsemblMetazoa" id="ISCW003908-PA"/>
    </source>
</evidence>
<dbReference type="EMBL" id="ABJB011052350">
    <property type="status" value="NOT_ANNOTATED_CDS"/>
    <property type="molecule type" value="Genomic_DNA"/>
</dbReference>
<reference evidence="2" key="2">
    <citation type="submission" date="2020-05" db="UniProtKB">
        <authorList>
            <consortium name="EnsemblMetazoa"/>
        </authorList>
    </citation>
    <scope>IDENTIFICATION</scope>
    <source>
        <strain evidence="2">wikel</strain>
    </source>
</reference>
<dbReference type="VEuPathDB" id="VectorBase:ISCW003908"/>
<protein>
    <submittedName>
        <fullName evidence="1 2">Uncharacterized protein</fullName>
    </submittedName>
</protein>
<dbReference type="Proteomes" id="UP000001555">
    <property type="component" value="Unassembled WGS sequence"/>
</dbReference>
<name>B7PGY2_IXOSC</name>
<gene>
    <name evidence="1" type="ORF">IscW_ISCW003908</name>
</gene>
<dbReference type="AlphaFoldDB" id="B7PGY2"/>
<accession>B7PGY2</accession>
<dbReference type="EMBL" id="DS709945">
    <property type="protein sequence ID" value="EEC05854.1"/>
    <property type="molecule type" value="Genomic_DNA"/>
</dbReference>
<evidence type="ECO:0000313" key="1">
    <source>
        <dbReference type="EMBL" id="EEC05854.1"/>
    </source>
</evidence>
<dbReference type="EnsemblMetazoa" id="ISCW003908-RA">
    <property type="protein sequence ID" value="ISCW003908-PA"/>
    <property type="gene ID" value="ISCW003908"/>
</dbReference>
<sequence length="442" mass="49390">MELDTVGDPTFVSCNRAEEDAGNLLRHITDDCQTPKQNAVSLNITPMYPTYNKSLSIHGILLLGEILAYNKPANLDMACTTVNRKIEHSRNSCINTRQAVDGVNSLIQAFDLLDSDDSAAFMHKINLTARRRNVVFQSTCATAKQVLECNTTNMTRFYLVKMLLGNAGDSLTPHDLYKLHVTDKLKMDTLTSILTTHAATSTMCLRVIERLLALAPASVEEAGKDCEVLAAAETAVGCGTYTHGTKYHPVGVISLEKRYLCLAYIEAYYQAKFVDFVQYDALRVENYNLYVFHTLFYRMPCLYKFLFERALQTTSQATKLCLLRAVVRTMVDANVQMVGALKREKDADSVADGFVHFCYGPLQCAPSPYPRIYAPVATFTQNVDAMEEMTTRKPVAVVRDFIIQLAAIFAVENATFDDVLLLGQMPDYKMSAPPEALRRNTR</sequence>
<dbReference type="HOGENOM" id="CLU_620058_0_0_1"/>
<dbReference type="PaxDb" id="6945-B7PGY2"/>